<comment type="caution">
    <text evidence="11">The sequence shown here is derived from an EMBL/GenBank/DDBJ whole genome shotgun (WGS) entry which is preliminary data.</text>
</comment>
<dbReference type="EC" id="7.3.2.7" evidence="8"/>
<organism evidence="11 12">
    <name type="scientific">Corallococcus terminator</name>
    <dbReference type="NCBI Taxonomy" id="2316733"/>
    <lineage>
        <taxon>Bacteria</taxon>
        <taxon>Pseudomonadati</taxon>
        <taxon>Myxococcota</taxon>
        <taxon>Myxococcia</taxon>
        <taxon>Myxococcales</taxon>
        <taxon>Cystobacterineae</taxon>
        <taxon>Myxococcaceae</taxon>
        <taxon>Corallococcus</taxon>
    </lineage>
</organism>
<keyword evidence="5" id="KW-1278">Translocase</keyword>
<evidence type="ECO:0000256" key="6">
    <source>
        <dbReference type="ARBA" id="ARBA00052296"/>
    </source>
</evidence>
<evidence type="ECO:0000259" key="9">
    <source>
        <dbReference type="Pfam" id="PF02374"/>
    </source>
</evidence>
<evidence type="ECO:0000256" key="7">
    <source>
        <dbReference type="ARBA" id="ARBA00059736"/>
    </source>
</evidence>
<sequence length="396" mass="44754">MPRIILVSGKGGVGKTTVAAATGWAAAKKGHRTLVLSFDLAHSLSDSFDQGEQLFQQHKGLPKRVAENLDLQEIDVQEEMERNWKDIYRYSAALMTGGGLDEVVAEEVAIMPGMEDMVALLHLNRYVTEKRYDVIVLDCPPTSEALRFVSFSTTLDWYARKRLKMDQTLVKLLRPMASVLSESAKSYLPDDAYFTALQRLFERMGGIDQMLRDPKVTSVRLVTNPEKMVVRETQRAFMYFCMYGITTDSVVINRLLPQGEGYFAQWAQAQQAQSHDIKEYFSPVPVSSLPLLSNEVVGVAQLEKFSQLLYAERDPADFFIDAPSYGFTKKPSGDYQLELQMPFVSKEQIDLSRKNEDLVIRVGTFKRNVLLPRAIIPLRTEGASMENGRLVVRFAK</sequence>
<evidence type="ECO:0000259" key="10">
    <source>
        <dbReference type="Pfam" id="PF17886"/>
    </source>
</evidence>
<dbReference type="InterPro" id="IPR008978">
    <property type="entry name" value="HSP20-like_chaperone"/>
</dbReference>
<accession>A0A3A8I2D2</accession>
<name>A0A3A8I2D2_9BACT</name>
<dbReference type="GO" id="GO:0005524">
    <property type="term" value="F:ATP binding"/>
    <property type="evidence" value="ECO:0007669"/>
    <property type="project" value="UniProtKB-KW"/>
</dbReference>
<dbReference type="CDD" id="cd06464">
    <property type="entry name" value="ACD_sHsps-like"/>
    <property type="match status" value="1"/>
</dbReference>
<dbReference type="OrthoDB" id="9780677at2"/>
<reference evidence="12" key="1">
    <citation type="submission" date="2018-09" db="EMBL/GenBank/DDBJ databases">
        <authorList>
            <person name="Livingstone P.G."/>
            <person name="Whitworth D.E."/>
        </authorList>
    </citation>
    <scope>NUCLEOTIDE SEQUENCE [LARGE SCALE GENOMIC DNA]</scope>
    <source>
        <strain evidence="12">CA054A</strain>
    </source>
</reference>
<feature type="domain" description="ArsA HSP20-like" evidence="10">
    <location>
        <begin position="333"/>
        <end position="394"/>
    </location>
</feature>
<dbReference type="SUPFAM" id="SSF49764">
    <property type="entry name" value="HSP20-like chaperones"/>
    <property type="match status" value="1"/>
</dbReference>
<dbReference type="EMBL" id="RAVZ01000282">
    <property type="protein sequence ID" value="RKG77512.1"/>
    <property type="molecule type" value="Genomic_DNA"/>
</dbReference>
<keyword evidence="2" id="KW-0547">Nucleotide-binding</keyword>
<dbReference type="FunFam" id="3.40.50.300:FF:001801">
    <property type="entry name" value="Putative arsenical pump-driving ATPase"/>
    <property type="match status" value="1"/>
</dbReference>
<dbReference type="GO" id="GO:0016887">
    <property type="term" value="F:ATP hydrolysis activity"/>
    <property type="evidence" value="ECO:0007669"/>
    <property type="project" value="InterPro"/>
</dbReference>
<keyword evidence="4" id="KW-0059">Arsenical resistance</keyword>
<evidence type="ECO:0000313" key="11">
    <source>
        <dbReference type="EMBL" id="RKG77512.1"/>
    </source>
</evidence>
<feature type="domain" description="ArsA/GET3 Anion-transporting ATPase-like" evidence="9">
    <location>
        <begin position="3"/>
        <end position="310"/>
    </location>
</feature>
<dbReference type="RefSeq" id="WP_120544218.1">
    <property type="nucleotide sequence ID" value="NZ_RAVZ01000282.1"/>
</dbReference>
<dbReference type="Gene3D" id="3.40.50.300">
    <property type="entry name" value="P-loop containing nucleotide triphosphate hydrolases"/>
    <property type="match status" value="1"/>
</dbReference>
<dbReference type="InterPro" id="IPR025723">
    <property type="entry name" value="ArsA/GET3_ATPase-like"/>
</dbReference>
<comment type="similarity">
    <text evidence="1">Belongs to the arsA ATPase family.</text>
</comment>
<evidence type="ECO:0000256" key="8">
    <source>
        <dbReference type="ARBA" id="ARBA00066752"/>
    </source>
</evidence>
<dbReference type="InterPro" id="IPR040612">
    <property type="entry name" value="ArsA_HSP20-like"/>
</dbReference>
<dbReference type="Gene3D" id="2.60.40.790">
    <property type="match status" value="1"/>
</dbReference>
<evidence type="ECO:0000256" key="2">
    <source>
        <dbReference type="ARBA" id="ARBA00022741"/>
    </source>
</evidence>
<comment type="function">
    <text evidence="7">Anion-transporting ATPase. Catalyzes the extrusion of arsenite.</text>
</comment>
<protein>
    <recommendedName>
        <fullName evidence="8">arsenite-transporting ATPase</fullName>
        <ecNumber evidence="8">7.3.2.7</ecNumber>
    </recommendedName>
</protein>
<dbReference type="InterPro" id="IPR027417">
    <property type="entry name" value="P-loop_NTPase"/>
</dbReference>
<dbReference type="NCBIfam" id="TIGR00345">
    <property type="entry name" value="GET3_arsA_TRC40"/>
    <property type="match status" value="1"/>
</dbReference>
<dbReference type="CDD" id="cd02035">
    <property type="entry name" value="ArsA"/>
    <property type="match status" value="1"/>
</dbReference>
<dbReference type="GO" id="GO:0015446">
    <property type="term" value="F:ATPase-coupled arsenite transmembrane transporter activity"/>
    <property type="evidence" value="ECO:0007669"/>
    <property type="project" value="UniProtKB-EC"/>
</dbReference>
<comment type="catalytic activity">
    <reaction evidence="6">
        <text>arsenite(in) + ATP + H2O = arsenite(out) + ADP + phosphate + H(+)</text>
        <dbReference type="Rhea" id="RHEA:11348"/>
        <dbReference type="ChEBI" id="CHEBI:15377"/>
        <dbReference type="ChEBI" id="CHEBI:15378"/>
        <dbReference type="ChEBI" id="CHEBI:29242"/>
        <dbReference type="ChEBI" id="CHEBI:30616"/>
        <dbReference type="ChEBI" id="CHEBI:43474"/>
        <dbReference type="ChEBI" id="CHEBI:456216"/>
        <dbReference type="EC" id="7.3.2.7"/>
    </reaction>
</comment>
<dbReference type="SUPFAM" id="SSF52540">
    <property type="entry name" value="P-loop containing nucleoside triphosphate hydrolases"/>
    <property type="match status" value="1"/>
</dbReference>
<dbReference type="Pfam" id="PF02374">
    <property type="entry name" value="ArsA_ATPase"/>
    <property type="match status" value="1"/>
</dbReference>
<dbReference type="PANTHER" id="PTHR10803:SF3">
    <property type="entry name" value="ATPASE GET3"/>
    <property type="match status" value="1"/>
</dbReference>
<dbReference type="InterPro" id="IPR016300">
    <property type="entry name" value="ATPase_ArsA/GET3"/>
</dbReference>
<gene>
    <name evidence="11" type="ORF">D7V88_30935</name>
</gene>
<dbReference type="AlphaFoldDB" id="A0A3A8I2D2"/>
<dbReference type="Proteomes" id="UP000268094">
    <property type="component" value="Unassembled WGS sequence"/>
</dbReference>
<evidence type="ECO:0000256" key="3">
    <source>
        <dbReference type="ARBA" id="ARBA00022840"/>
    </source>
</evidence>
<evidence type="ECO:0000313" key="12">
    <source>
        <dbReference type="Proteomes" id="UP000268094"/>
    </source>
</evidence>
<keyword evidence="12" id="KW-1185">Reference proteome</keyword>
<proteinExistence type="inferred from homology"/>
<dbReference type="PANTHER" id="PTHR10803">
    <property type="entry name" value="ARSENICAL PUMP-DRIVING ATPASE ARSENITE-TRANSLOCATING ATPASE"/>
    <property type="match status" value="1"/>
</dbReference>
<dbReference type="Pfam" id="PF17886">
    <property type="entry name" value="ArsA_HSP20"/>
    <property type="match status" value="1"/>
</dbReference>
<evidence type="ECO:0000256" key="1">
    <source>
        <dbReference type="ARBA" id="ARBA00011040"/>
    </source>
</evidence>
<evidence type="ECO:0000256" key="5">
    <source>
        <dbReference type="ARBA" id="ARBA00022967"/>
    </source>
</evidence>
<evidence type="ECO:0000256" key="4">
    <source>
        <dbReference type="ARBA" id="ARBA00022849"/>
    </source>
</evidence>
<keyword evidence="3" id="KW-0067">ATP-binding</keyword>